<gene>
    <name evidence="2" type="ORF">BK775_16350</name>
</gene>
<dbReference type="Proteomes" id="UP000195077">
    <property type="component" value="Unassembled WGS sequence"/>
</dbReference>
<feature type="transmembrane region" description="Helical" evidence="1">
    <location>
        <begin position="12"/>
        <end position="30"/>
    </location>
</feature>
<organism evidence="2 3">
    <name type="scientific">Bacillus thuringiensis</name>
    <dbReference type="NCBI Taxonomy" id="1428"/>
    <lineage>
        <taxon>Bacteria</taxon>
        <taxon>Bacillati</taxon>
        <taxon>Bacillota</taxon>
        <taxon>Bacilli</taxon>
        <taxon>Bacillales</taxon>
        <taxon>Bacillaceae</taxon>
        <taxon>Bacillus</taxon>
        <taxon>Bacillus cereus group</taxon>
    </lineage>
</organism>
<sequence length="100" mass="11875">MNVSVIHCSSEIIFLILNCLTFCLHTCNVSENTVYKSLSNNFFGGYSKEGFFICTLLYRTRFWYSIFLQLIVFFYQTRIKINSMKVNYWIKVYIGVLNHL</sequence>
<keyword evidence="1" id="KW-1133">Transmembrane helix</keyword>
<keyword evidence="1" id="KW-0472">Membrane</keyword>
<proteinExistence type="predicted"/>
<reference evidence="2 3" key="1">
    <citation type="submission" date="2016-10" db="EMBL/GenBank/DDBJ databases">
        <title>Comparative genomics of Bacillus thuringiensis reveals a path to pathogens against multiple invertebrate hosts.</title>
        <authorList>
            <person name="Zheng J."/>
            <person name="Gao Q."/>
            <person name="Liu H."/>
            <person name="Peng D."/>
            <person name="Ruan L."/>
            <person name="Sun M."/>
        </authorList>
    </citation>
    <scope>NUCLEOTIDE SEQUENCE [LARGE SCALE GENOMIC DNA]</scope>
    <source>
        <strain evidence="2">I13</strain>
    </source>
</reference>
<dbReference type="AlphaFoldDB" id="A0A9X6KR25"/>
<evidence type="ECO:0000313" key="3">
    <source>
        <dbReference type="Proteomes" id="UP000195077"/>
    </source>
</evidence>
<protein>
    <submittedName>
        <fullName evidence="2">Uncharacterized protein</fullName>
    </submittedName>
</protein>
<comment type="caution">
    <text evidence="2">The sequence shown here is derived from an EMBL/GenBank/DDBJ whole genome shotgun (WGS) entry which is preliminary data.</text>
</comment>
<name>A0A9X6KR25_BACTU</name>
<accession>A0A9X6KR25</accession>
<feature type="transmembrane region" description="Helical" evidence="1">
    <location>
        <begin position="50"/>
        <end position="75"/>
    </location>
</feature>
<keyword evidence="1" id="KW-0812">Transmembrane</keyword>
<evidence type="ECO:0000256" key="1">
    <source>
        <dbReference type="SAM" id="Phobius"/>
    </source>
</evidence>
<dbReference type="EMBL" id="NFEN01000078">
    <property type="protein sequence ID" value="OUA24931.1"/>
    <property type="molecule type" value="Genomic_DNA"/>
</dbReference>
<evidence type="ECO:0000313" key="2">
    <source>
        <dbReference type="EMBL" id="OUA24931.1"/>
    </source>
</evidence>